<reference evidence="7" key="1">
    <citation type="journal article" date="2019" name="Int. J. Syst. Evol. Microbiol.">
        <title>The Global Catalogue of Microorganisms (GCM) 10K type strain sequencing project: providing services to taxonomists for standard genome sequencing and annotation.</title>
        <authorList>
            <consortium name="The Broad Institute Genomics Platform"/>
            <consortium name="The Broad Institute Genome Sequencing Center for Infectious Disease"/>
            <person name="Wu L."/>
            <person name="Ma J."/>
        </authorList>
    </citation>
    <scope>NUCLEOTIDE SEQUENCE [LARGE SCALE GENOMIC DNA]</scope>
    <source>
        <strain evidence="7">NBRC 108730</strain>
    </source>
</reference>
<evidence type="ECO:0000256" key="3">
    <source>
        <dbReference type="ARBA" id="ARBA00023110"/>
    </source>
</evidence>
<comment type="caution">
    <text evidence="6">The sequence shown here is derived from an EMBL/GenBank/DDBJ whole genome shotgun (WGS) entry which is preliminary data.</text>
</comment>
<organism evidence="6 7">
    <name type="scientific">Angustibacter aerolatus</name>
    <dbReference type="NCBI Taxonomy" id="1162965"/>
    <lineage>
        <taxon>Bacteria</taxon>
        <taxon>Bacillati</taxon>
        <taxon>Actinomycetota</taxon>
        <taxon>Actinomycetes</taxon>
        <taxon>Kineosporiales</taxon>
        <taxon>Kineosporiaceae</taxon>
    </lineage>
</organism>
<evidence type="ECO:0000256" key="2">
    <source>
        <dbReference type="ARBA" id="ARBA00013194"/>
    </source>
</evidence>
<sequence length="320" mass="33000">MSRAVSTTGATRSTAASTFGAAASRAWSTLGAAQSRASLAFGAAQAAAVVAAAVAAGTAHSRAVLAASRADEAAVVAASVTAGATFVRACCETALVAPAAWAFARSARLVLNTCPPMGRSDGLWPRQAPILPPSASACPPGPWEDVGMDATLHTNHGDIAIELFPNQAPKTVANFTGLADGSKEWKDERTGEQKSEPFYDGKTFHRIIPGFMIQGGCPLGTGTGGPGYTFDDEIHPDLSFDRPYLLAMANAGKRMGKGTNGSQFFVTVAPTAWLTGKHTIFGEVTDPASRAVVDEIVAVRTGAGDRPTEPVVIESVTINQ</sequence>
<feature type="domain" description="PPIase cyclophilin-type" evidence="5">
    <location>
        <begin position="153"/>
        <end position="318"/>
    </location>
</feature>
<dbReference type="PANTHER" id="PTHR45625">
    <property type="entry name" value="PEPTIDYL-PROLYL CIS-TRANS ISOMERASE-RELATED"/>
    <property type="match status" value="1"/>
</dbReference>
<dbReference type="PANTHER" id="PTHR45625:SF4">
    <property type="entry name" value="PEPTIDYLPROLYL ISOMERASE DOMAIN AND WD REPEAT-CONTAINING PROTEIN 1"/>
    <property type="match status" value="1"/>
</dbReference>
<dbReference type="PRINTS" id="PR00153">
    <property type="entry name" value="CSAPPISMRASE"/>
</dbReference>
<comment type="function">
    <text evidence="1">PPIases accelerate the folding of proteins. It catalyzes the cis-trans isomerization of proline imidic peptide bonds in oligopeptides.</text>
</comment>
<evidence type="ECO:0000256" key="4">
    <source>
        <dbReference type="ARBA" id="ARBA00023235"/>
    </source>
</evidence>
<name>A0ABQ6JGX3_9ACTN</name>
<evidence type="ECO:0000259" key="5">
    <source>
        <dbReference type="PROSITE" id="PS50072"/>
    </source>
</evidence>
<dbReference type="Proteomes" id="UP001157017">
    <property type="component" value="Unassembled WGS sequence"/>
</dbReference>
<accession>A0ABQ6JGX3</accession>
<dbReference type="InterPro" id="IPR044666">
    <property type="entry name" value="Cyclophilin_A-like"/>
</dbReference>
<keyword evidence="7" id="KW-1185">Reference proteome</keyword>
<dbReference type="InterPro" id="IPR029000">
    <property type="entry name" value="Cyclophilin-like_dom_sf"/>
</dbReference>
<dbReference type="Gene3D" id="2.40.100.10">
    <property type="entry name" value="Cyclophilin-like"/>
    <property type="match status" value="1"/>
</dbReference>
<dbReference type="PROSITE" id="PS50072">
    <property type="entry name" value="CSA_PPIASE_2"/>
    <property type="match status" value="1"/>
</dbReference>
<proteinExistence type="predicted"/>
<dbReference type="EMBL" id="BSUZ01000001">
    <property type="protein sequence ID" value="GMA87044.1"/>
    <property type="molecule type" value="Genomic_DNA"/>
</dbReference>
<dbReference type="CDD" id="cd00317">
    <property type="entry name" value="cyclophilin"/>
    <property type="match status" value="1"/>
</dbReference>
<keyword evidence="3" id="KW-0697">Rotamase</keyword>
<evidence type="ECO:0000256" key="1">
    <source>
        <dbReference type="ARBA" id="ARBA00002388"/>
    </source>
</evidence>
<dbReference type="SUPFAM" id="SSF50891">
    <property type="entry name" value="Cyclophilin-like"/>
    <property type="match status" value="1"/>
</dbReference>
<protein>
    <recommendedName>
        <fullName evidence="2">peptidylprolyl isomerase</fullName>
        <ecNumber evidence="2">5.2.1.8</ecNumber>
    </recommendedName>
</protein>
<evidence type="ECO:0000313" key="7">
    <source>
        <dbReference type="Proteomes" id="UP001157017"/>
    </source>
</evidence>
<keyword evidence="4" id="KW-0413">Isomerase</keyword>
<dbReference type="Pfam" id="PF00160">
    <property type="entry name" value="Pro_isomerase"/>
    <property type="match status" value="1"/>
</dbReference>
<gene>
    <name evidence="6" type="ORF">GCM10025868_22940</name>
</gene>
<dbReference type="InterPro" id="IPR002130">
    <property type="entry name" value="Cyclophilin-type_PPIase_dom"/>
</dbReference>
<dbReference type="EC" id="5.2.1.8" evidence="2"/>
<evidence type="ECO:0000313" key="6">
    <source>
        <dbReference type="EMBL" id="GMA87044.1"/>
    </source>
</evidence>